<proteinExistence type="predicted"/>
<gene>
    <name evidence="2" type="ORF">RI536_10295</name>
</gene>
<name>A0AAW8VUS0_LACPE</name>
<comment type="caution">
    <text evidence="2">The sequence shown here is derived from an EMBL/GenBank/DDBJ whole genome shotgun (WGS) entry which is preliminary data.</text>
</comment>
<feature type="compositionally biased region" description="Low complexity" evidence="1">
    <location>
        <begin position="71"/>
        <end position="99"/>
    </location>
</feature>
<feature type="compositionally biased region" description="Low complexity" evidence="1">
    <location>
        <begin position="106"/>
        <end position="118"/>
    </location>
</feature>
<dbReference type="AlphaFoldDB" id="A0AAW8VUS0"/>
<protein>
    <submittedName>
        <fullName evidence="2">Uncharacterized protein</fullName>
    </submittedName>
</protein>
<reference evidence="2" key="1">
    <citation type="submission" date="2023-08" db="EMBL/GenBank/DDBJ databases">
        <authorList>
            <person name="Page C.A."/>
            <person name="Perez-Diaz I.M."/>
        </authorList>
    </citation>
    <scope>NUCLEOTIDE SEQUENCE</scope>
    <source>
        <strain evidence="2">7.8.46</strain>
    </source>
</reference>
<dbReference type="RefSeq" id="WP_225351370.1">
    <property type="nucleotide sequence ID" value="NZ_BJZC01000017.1"/>
</dbReference>
<evidence type="ECO:0000256" key="1">
    <source>
        <dbReference type="SAM" id="MobiDB-lite"/>
    </source>
</evidence>
<evidence type="ECO:0000313" key="3">
    <source>
        <dbReference type="Proteomes" id="UP001267003"/>
    </source>
</evidence>
<organism evidence="2 3">
    <name type="scientific">Lactiplantibacillus pentosus</name>
    <name type="common">Lactobacillus pentosus</name>
    <dbReference type="NCBI Taxonomy" id="1589"/>
    <lineage>
        <taxon>Bacteria</taxon>
        <taxon>Bacillati</taxon>
        <taxon>Bacillota</taxon>
        <taxon>Bacilli</taxon>
        <taxon>Lactobacillales</taxon>
        <taxon>Lactobacillaceae</taxon>
        <taxon>Lactiplantibacillus</taxon>
    </lineage>
</organism>
<accession>A0AAW8VUS0</accession>
<dbReference type="GeneID" id="49392976"/>
<evidence type="ECO:0000313" key="2">
    <source>
        <dbReference type="EMBL" id="MDT6990478.1"/>
    </source>
</evidence>
<dbReference type="EMBL" id="JAVLAQ010000001">
    <property type="protein sequence ID" value="MDT6990478.1"/>
    <property type="molecule type" value="Genomic_DNA"/>
</dbReference>
<sequence length="118" mass="12587">MDSLLITNYKPDYNNNIMTISFTIKNLMISSESTISMDDFNAAIANGVEAIKKLVLNSLITALSAMLPDDTTTTTTVEETTTTTTEAAADNTTESTTEAVAEETTTESTTEAESGVTE</sequence>
<dbReference type="Proteomes" id="UP001267003">
    <property type="component" value="Unassembled WGS sequence"/>
</dbReference>
<feature type="region of interest" description="Disordered" evidence="1">
    <location>
        <begin position="71"/>
        <end position="118"/>
    </location>
</feature>